<protein>
    <submittedName>
        <fullName evidence="2">Uncharacterized protein</fullName>
    </submittedName>
</protein>
<keyword evidence="1" id="KW-0472">Membrane</keyword>
<dbReference type="EMBL" id="KQ234741">
    <property type="protein sequence ID" value="KMZ88918.1"/>
    <property type="molecule type" value="Genomic_DNA"/>
</dbReference>
<evidence type="ECO:0000256" key="1">
    <source>
        <dbReference type="SAM" id="Phobius"/>
    </source>
</evidence>
<feature type="non-terminal residue" evidence="2">
    <location>
        <position position="134"/>
    </location>
</feature>
<dbReference type="Pfam" id="PF12420">
    <property type="entry name" value="DUF3671"/>
    <property type="match status" value="1"/>
</dbReference>
<dbReference type="OrthoDB" id="10387956at2759"/>
<dbReference type="Proteomes" id="UP000053327">
    <property type="component" value="Unassembled WGS sequence"/>
</dbReference>
<feature type="non-terminal residue" evidence="2">
    <location>
        <position position="1"/>
    </location>
</feature>
<sequence length="134" mass="15715">KKGLAKLDCYCEKKIFAKIDDICEFARKTKNEKKRFKKIGKKYGLPYCLSVLYIFIALIITIINIFGAKWLNFLNGIPLTLYKILCYILFVALPIIIFLVLFYIMIKVIKYDRLEEGKMEGKTIAKQISCYYDD</sequence>
<reference evidence="2 3" key="1">
    <citation type="submission" date="2011-08" db="EMBL/GenBank/DDBJ databases">
        <title>The Genome Sequence of Plasmodium vivax Brazil I.</title>
        <authorList>
            <consortium name="The Broad Institute Genome Sequencing Platform"/>
            <consortium name="The Broad Institute Genome Sequencing Center for Infectious Disease"/>
            <person name="Neafsey D."/>
            <person name="Carlton J."/>
            <person name="Barnwell J."/>
            <person name="Collins W."/>
            <person name="Escalante A."/>
            <person name="Mullikin J."/>
            <person name="Saul A."/>
            <person name="Guigo R."/>
            <person name="Camara F."/>
            <person name="Young S.K."/>
            <person name="Zeng Q."/>
            <person name="Gargeya S."/>
            <person name="Fitzgerald M."/>
            <person name="Haas B."/>
            <person name="Abouelleil A."/>
            <person name="Alvarado L."/>
            <person name="Arachchi H.M."/>
            <person name="Berlin A."/>
            <person name="Brown A."/>
            <person name="Chapman S.B."/>
            <person name="Chen Z."/>
            <person name="Dunbar C."/>
            <person name="Freedman E."/>
            <person name="Gearin G."/>
            <person name="Gellesch M."/>
            <person name="Goldberg J."/>
            <person name="Griggs A."/>
            <person name="Gujja S."/>
            <person name="Heiman D."/>
            <person name="Howarth C."/>
            <person name="Larson L."/>
            <person name="Lui A."/>
            <person name="MacDonald P.J.P."/>
            <person name="Montmayeur A."/>
            <person name="Murphy C."/>
            <person name="Neiman D."/>
            <person name="Pearson M."/>
            <person name="Priest M."/>
            <person name="Roberts A."/>
            <person name="Saif S."/>
            <person name="Shea T."/>
            <person name="Shenoy N."/>
            <person name="Sisk P."/>
            <person name="Stolte C."/>
            <person name="Sykes S."/>
            <person name="Wortman J."/>
            <person name="Nusbaum C."/>
            <person name="Birren B."/>
        </authorList>
    </citation>
    <scope>NUCLEOTIDE SEQUENCE [LARGE SCALE GENOMIC DNA]</scope>
    <source>
        <strain evidence="2 3">Brazil I</strain>
    </source>
</reference>
<keyword evidence="1" id="KW-0812">Transmembrane</keyword>
<gene>
    <name evidence="2" type="ORF">PVBG_06307</name>
</gene>
<feature type="transmembrane region" description="Helical" evidence="1">
    <location>
        <begin position="80"/>
        <end position="104"/>
    </location>
</feature>
<dbReference type="AlphaFoldDB" id="A0A0J9VNZ8"/>
<proteinExistence type="predicted"/>
<keyword evidence="1" id="KW-1133">Transmembrane helix</keyword>
<accession>A0A0J9VNZ8</accession>
<organism evidence="2 3">
    <name type="scientific">Plasmodium vivax (strain Brazil I)</name>
    <dbReference type="NCBI Taxonomy" id="1033975"/>
    <lineage>
        <taxon>Eukaryota</taxon>
        <taxon>Sar</taxon>
        <taxon>Alveolata</taxon>
        <taxon>Apicomplexa</taxon>
        <taxon>Aconoidasida</taxon>
        <taxon>Haemosporida</taxon>
        <taxon>Plasmodiidae</taxon>
        <taxon>Plasmodium</taxon>
        <taxon>Plasmodium (Plasmodium)</taxon>
    </lineage>
</organism>
<dbReference type="InterPro" id="IPR022139">
    <property type="entry name" value="Fam-L/Fam-M-like_plasmodium"/>
</dbReference>
<feature type="transmembrane region" description="Helical" evidence="1">
    <location>
        <begin position="43"/>
        <end position="68"/>
    </location>
</feature>
<evidence type="ECO:0000313" key="2">
    <source>
        <dbReference type="EMBL" id="KMZ88918.1"/>
    </source>
</evidence>
<evidence type="ECO:0000313" key="3">
    <source>
        <dbReference type="Proteomes" id="UP000053327"/>
    </source>
</evidence>
<name>A0A0J9VNZ8_PLAV1</name>